<proteinExistence type="predicted"/>
<name>A0ABM9X0S8_9RHOB</name>
<gene>
    <name evidence="1" type="ORF">OIHEL45_20836</name>
</gene>
<dbReference type="Gene3D" id="2.40.160.20">
    <property type="match status" value="1"/>
</dbReference>
<organism evidence="1 2">
    <name type="scientific">Sulfitobacter indolifex HEL-45</name>
    <dbReference type="NCBI Taxonomy" id="391624"/>
    <lineage>
        <taxon>Bacteria</taxon>
        <taxon>Pseudomonadati</taxon>
        <taxon>Pseudomonadota</taxon>
        <taxon>Alphaproteobacteria</taxon>
        <taxon>Rhodobacterales</taxon>
        <taxon>Roseobacteraceae</taxon>
        <taxon>Sulfitobacter</taxon>
    </lineage>
</organism>
<dbReference type="EMBL" id="ABID01000100">
    <property type="protein sequence ID" value="EDQ02849.1"/>
    <property type="molecule type" value="Genomic_DNA"/>
</dbReference>
<evidence type="ECO:0008006" key="3">
    <source>
        <dbReference type="Google" id="ProtNLM"/>
    </source>
</evidence>
<accession>A0ABM9X0S8</accession>
<dbReference type="InterPro" id="IPR018550">
    <property type="entry name" value="Lipid-A_deacylase-rel"/>
</dbReference>
<evidence type="ECO:0000313" key="2">
    <source>
        <dbReference type="Proteomes" id="UP000003257"/>
    </source>
</evidence>
<dbReference type="Pfam" id="PF09411">
    <property type="entry name" value="PagL"/>
    <property type="match status" value="1"/>
</dbReference>
<keyword evidence="2" id="KW-1185">Reference proteome</keyword>
<protein>
    <recommendedName>
        <fullName evidence="3">Lipid A 3-O-deacylase (PagL)</fullName>
    </recommendedName>
</protein>
<comment type="caution">
    <text evidence="1">The sequence shown here is derived from an EMBL/GenBank/DDBJ whole genome shotgun (WGS) entry which is preliminary data.</text>
</comment>
<reference evidence="1 2" key="1">
    <citation type="submission" date="2007-11" db="EMBL/GenBank/DDBJ databases">
        <authorList>
            <person name="Wagner-Dobler I."/>
            <person name="Ferriera S."/>
            <person name="Johnson J."/>
            <person name="Kravitz S."/>
            <person name="Beeson K."/>
            <person name="Sutton G."/>
            <person name="Rogers Y.-H."/>
            <person name="Friedman R."/>
            <person name="Frazier M."/>
            <person name="Venter J.C."/>
        </authorList>
    </citation>
    <scope>NUCLEOTIDE SEQUENCE [LARGE SCALE GENOMIC DNA]</scope>
    <source>
        <strain evidence="1 2">HEL-45</strain>
    </source>
</reference>
<sequence>MAADEWVFGVGGADLLDNVRKEAVAVLLEYHSDPFHTQNWSQFSWMATAKFDTTNNHFIGFGVHAFAPLNNKKAFLEASFAVGGYHQGTLLGKKADPVLFRSSLGGGVTLKNGNRISLTIDHLLDSDLKNERPGKESIMLRYARSF</sequence>
<evidence type="ECO:0000313" key="1">
    <source>
        <dbReference type="EMBL" id="EDQ02849.1"/>
    </source>
</evidence>
<dbReference type="RefSeq" id="WP_007121571.1">
    <property type="nucleotide sequence ID" value="NZ_ABID01000100.1"/>
</dbReference>
<dbReference type="Proteomes" id="UP000003257">
    <property type="component" value="Unassembled WGS sequence"/>
</dbReference>